<reference evidence="3 4" key="1">
    <citation type="submission" date="2024-02" db="EMBL/GenBank/DDBJ databases">
        <authorList>
            <person name="Chen Y."/>
            <person name="Shah S."/>
            <person name="Dougan E. K."/>
            <person name="Thang M."/>
            <person name="Chan C."/>
        </authorList>
    </citation>
    <scope>NUCLEOTIDE SEQUENCE [LARGE SCALE GENOMIC DNA]</scope>
</reference>
<evidence type="ECO:0000313" key="4">
    <source>
        <dbReference type="Proteomes" id="UP001642484"/>
    </source>
</evidence>
<accession>A0ABP0K845</accession>
<protein>
    <submittedName>
        <fullName evidence="3">Uncharacterized protein</fullName>
    </submittedName>
</protein>
<keyword evidence="4" id="KW-1185">Reference proteome</keyword>
<sequence>MEVLEEELKSKFQALLEAKELEEQKAKEALKAAYVQRLEAQEQQHVQQMEEMERKWQRSFDKKCQVLLDSIKDASQVWEEVKLDGEVPKAETGDRFMNETSLSLFPAVCVKVDGPSLTLASLDRETLQRATRHFYANGLDLPSFGRVYAEAQQTAGIFPCLLDAAAGRPTFPEPLLEPLQGDRGGFRAASREASEVSELYSRSGHTPSVSSRSEGRSLDEPEEVDGRMAPEAPRGGPPRLGLSDKSSKESGSLSAPGRGLVENGRDGPVGVRFRRPRGRGVGEDEGVSGKTMGDP</sequence>
<gene>
    <name evidence="3" type="ORF">CCMP2556_LOCUS14758</name>
</gene>
<evidence type="ECO:0000256" key="2">
    <source>
        <dbReference type="SAM" id="MobiDB-lite"/>
    </source>
</evidence>
<evidence type="ECO:0000313" key="3">
    <source>
        <dbReference type="EMBL" id="CAK9022269.1"/>
    </source>
</evidence>
<comment type="caution">
    <text evidence="3">The sequence shown here is derived from an EMBL/GenBank/DDBJ whole genome shotgun (WGS) entry which is preliminary data.</text>
</comment>
<evidence type="ECO:0000256" key="1">
    <source>
        <dbReference type="SAM" id="Coils"/>
    </source>
</evidence>
<feature type="compositionally biased region" description="Low complexity" evidence="2">
    <location>
        <begin position="240"/>
        <end position="254"/>
    </location>
</feature>
<keyword evidence="1" id="KW-0175">Coiled coil</keyword>
<organism evidence="3 4">
    <name type="scientific">Durusdinium trenchii</name>
    <dbReference type="NCBI Taxonomy" id="1381693"/>
    <lineage>
        <taxon>Eukaryota</taxon>
        <taxon>Sar</taxon>
        <taxon>Alveolata</taxon>
        <taxon>Dinophyceae</taxon>
        <taxon>Suessiales</taxon>
        <taxon>Symbiodiniaceae</taxon>
        <taxon>Durusdinium</taxon>
    </lineage>
</organism>
<name>A0ABP0K845_9DINO</name>
<feature type="coiled-coil region" evidence="1">
    <location>
        <begin position="1"/>
        <end position="55"/>
    </location>
</feature>
<dbReference type="EMBL" id="CAXAMN010007657">
    <property type="protein sequence ID" value="CAK9022269.1"/>
    <property type="molecule type" value="Genomic_DNA"/>
</dbReference>
<feature type="compositionally biased region" description="Polar residues" evidence="2">
    <location>
        <begin position="203"/>
        <end position="212"/>
    </location>
</feature>
<feature type="compositionally biased region" description="Basic and acidic residues" evidence="2">
    <location>
        <begin position="213"/>
        <end position="228"/>
    </location>
</feature>
<proteinExistence type="predicted"/>
<dbReference type="Proteomes" id="UP001642484">
    <property type="component" value="Unassembled WGS sequence"/>
</dbReference>
<feature type="region of interest" description="Disordered" evidence="2">
    <location>
        <begin position="173"/>
        <end position="295"/>
    </location>
</feature>